<name>A0A1Q9EUH8_SYMMI</name>
<dbReference type="Proteomes" id="UP000186817">
    <property type="component" value="Unassembled WGS sequence"/>
</dbReference>
<evidence type="ECO:0000313" key="3">
    <source>
        <dbReference type="EMBL" id="OLQ11071.1"/>
    </source>
</evidence>
<accession>A0A1Q9EUH8</accession>
<keyword evidence="4" id="KW-1185">Reference proteome</keyword>
<comment type="caution">
    <text evidence="3">The sequence shown here is derived from an EMBL/GenBank/DDBJ whole genome shotgun (WGS) entry which is preliminary data.</text>
</comment>
<feature type="region of interest" description="Disordered" evidence="1">
    <location>
        <begin position="1027"/>
        <end position="1049"/>
    </location>
</feature>
<evidence type="ECO:0000313" key="4">
    <source>
        <dbReference type="Proteomes" id="UP000186817"/>
    </source>
</evidence>
<organism evidence="3 4">
    <name type="scientific">Symbiodinium microadriaticum</name>
    <name type="common">Dinoflagellate</name>
    <name type="synonym">Zooxanthella microadriatica</name>
    <dbReference type="NCBI Taxonomy" id="2951"/>
    <lineage>
        <taxon>Eukaryota</taxon>
        <taxon>Sar</taxon>
        <taxon>Alveolata</taxon>
        <taxon>Dinophyceae</taxon>
        <taxon>Suessiales</taxon>
        <taxon>Symbiodiniaceae</taxon>
        <taxon>Symbiodinium</taxon>
    </lineage>
</organism>
<dbReference type="OrthoDB" id="1713912at2759"/>
<evidence type="ECO:0000256" key="1">
    <source>
        <dbReference type="SAM" id="MobiDB-lite"/>
    </source>
</evidence>
<reference evidence="3 4" key="1">
    <citation type="submission" date="2016-02" db="EMBL/GenBank/DDBJ databases">
        <title>Genome analysis of coral dinoflagellate symbionts highlights evolutionary adaptations to a symbiotic lifestyle.</title>
        <authorList>
            <person name="Aranda M."/>
            <person name="Li Y."/>
            <person name="Liew Y.J."/>
            <person name="Baumgarten S."/>
            <person name="Simakov O."/>
            <person name="Wilson M."/>
            <person name="Piel J."/>
            <person name="Ashoor H."/>
            <person name="Bougouffa S."/>
            <person name="Bajic V.B."/>
            <person name="Ryu T."/>
            <person name="Ravasi T."/>
            <person name="Bayer T."/>
            <person name="Micklem G."/>
            <person name="Kim H."/>
            <person name="Bhak J."/>
            <person name="Lajeunesse T.C."/>
            <person name="Voolstra C.R."/>
        </authorList>
    </citation>
    <scope>NUCLEOTIDE SEQUENCE [LARGE SCALE GENOMIC DNA]</scope>
    <source>
        <strain evidence="3 4">CCMP2467</strain>
    </source>
</reference>
<feature type="transmembrane region" description="Helical" evidence="2">
    <location>
        <begin position="544"/>
        <end position="568"/>
    </location>
</feature>
<feature type="transmembrane region" description="Helical" evidence="2">
    <location>
        <begin position="494"/>
        <end position="518"/>
    </location>
</feature>
<feature type="transmembrane region" description="Helical" evidence="2">
    <location>
        <begin position="1055"/>
        <end position="1073"/>
    </location>
</feature>
<sequence length="1222" mass="133707">MNDMLSWKLSSVVAGAAALYIGERSAEPIATELHNLARGAYLFIQRGVSEGDRNGPAGALHPSARVLLRNAVLVESWSIAVLMLRIWTATLLTWTCAMDLQTIDMFRAMQMPAGGNETNKVQNNNMADVLGTLKYIMTEVIVEHVQGDPLRTARKYNIDSVGHYRVQVRNPDTIQVGGVMGFSNAFSAFDYGVATNQPALEEVAKVGDFVGIQVTDPTVNAVVVLSYPYYWYSLTGACPNLPWTCLRGSNYPHCSTSSEDVGVNPVPCENIGCDGKSEILATSCAADFSKESTLTKCCLRYAATFGTKLKKPALGPFFAAPSARDFKGSRSKTGPCPLQPLRLLSLSSTMGKKIAVVYALLSVFGLALQILSTNVRWHAVRFMMGPKTLFRMQTTLLFLKVEKGSNFLCQIFPERIKPGSCDILSEGVSLQDAADDWCAPLLMNVFPQPCQGFKSAYFLGLANLAAIGLNALLTVVCIALIIQYLEGTFHKGIYRVSAAVVHGIGTLIVLGCFIAYILEAVRQLDAVGGNGIPLLAQASRGSGVSIGIFIMGGGVLFQIIAAVLLVFLKLGDEQTEEEKALRQWQKEDAKYWALEQQMSEASLAAGGQGGYGSYGYGGYDGYASYGQAPYDAHQSYGAMDTAQAQPGQQQPMAGHPATGAEMTAPSAEAPPAQVPTPIKGGLCESGKVPTGRPGCVYNYKDLVAEDFVNLDELSGITAMTCGAAGDRTCKNWGRLAYKLLRCSRQDPDKKYKKKFTCSDCHVAGGWNWGWEETDYCVEYDLNPLCQESPAHCADPQCQALKPEEKEVGLAFWQGRCDERENIRRAEKLAAKALGKDQVENHEIIAKDLLDQNPKCFAAANCKPNPNGGPYCSRQFGGVCTPCYIPGTQDPYLTPDNTPTCPFSLIEEMGVAGVAANTKCKSKRSSDICCLYGIDGKCDKDFADGSQVTTDMEGYLGVMATAHKDPIQMFNFATKWIQENHGEVLDQDKLKDEVYWMWRIHPPKAPLQAWETFQKNLEESSYVKYTTTTTTTTTTEGTSTTTEGPKPSESSNGWKFALAACAALIVVAVFFWMYRDNQRRQTPDRRSQLEANVTDVKRLACETCKQPRFGLHRMTVPPPPGDQPAWVLSLALSWEPELRSTTVSARDPETWQLWEGLLSTTQHTQQRHYEQDSAYPVTCSQDELSPEELKFLGPWPEIGCLGYELDWLGLLVRDHSLGTAGVL</sequence>
<feature type="transmembrane region" description="Helical" evidence="2">
    <location>
        <begin position="354"/>
        <end position="372"/>
    </location>
</feature>
<keyword evidence="2" id="KW-0472">Membrane</keyword>
<feature type="region of interest" description="Disordered" evidence="1">
    <location>
        <begin position="641"/>
        <end position="675"/>
    </location>
</feature>
<evidence type="ECO:0000256" key="2">
    <source>
        <dbReference type="SAM" id="Phobius"/>
    </source>
</evidence>
<keyword evidence="2" id="KW-0812">Transmembrane</keyword>
<gene>
    <name evidence="3" type="ORF">AK812_SmicGene5135</name>
</gene>
<protein>
    <submittedName>
        <fullName evidence="3">Uncharacterized protein</fullName>
    </submittedName>
</protein>
<feature type="compositionally biased region" description="Low complexity" evidence="1">
    <location>
        <begin position="642"/>
        <end position="657"/>
    </location>
</feature>
<dbReference type="EMBL" id="LSRX01000066">
    <property type="protein sequence ID" value="OLQ11071.1"/>
    <property type="molecule type" value="Genomic_DNA"/>
</dbReference>
<keyword evidence="2" id="KW-1133">Transmembrane helix</keyword>
<feature type="transmembrane region" description="Helical" evidence="2">
    <location>
        <begin position="456"/>
        <end position="482"/>
    </location>
</feature>
<dbReference type="AlphaFoldDB" id="A0A1Q9EUH8"/>
<proteinExistence type="predicted"/>